<evidence type="ECO:0000313" key="2">
    <source>
        <dbReference type="EMBL" id="CAK9102833.1"/>
    </source>
</evidence>
<dbReference type="EMBL" id="CAXAMM010042073">
    <property type="protein sequence ID" value="CAK9102833.1"/>
    <property type="molecule type" value="Genomic_DNA"/>
</dbReference>
<protein>
    <submittedName>
        <fullName evidence="2">Uncharacterized protein</fullName>
    </submittedName>
</protein>
<evidence type="ECO:0000313" key="3">
    <source>
        <dbReference type="Proteomes" id="UP001642464"/>
    </source>
</evidence>
<feature type="region of interest" description="Disordered" evidence="1">
    <location>
        <begin position="232"/>
        <end position="262"/>
    </location>
</feature>
<comment type="caution">
    <text evidence="2">The sequence shown here is derived from an EMBL/GenBank/DDBJ whole genome shotgun (WGS) entry which is preliminary data.</text>
</comment>
<name>A0ABP0RTA4_9DINO</name>
<proteinExistence type="predicted"/>
<dbReference type="Proteomes" id="UP001642464">
    <property type="component" value="Unassembled WGS sequence"/>
</dbReference>
<sequence>MRTRQSLTAVECQQIRDEIGKLRSEEEHEMALEHWGKSIGIGCMHHCYELAVGCARELHKISHPVTACQLVFAKHSNGSTEAELECLEAGCTNKTIYTEILPELVVWVGSMVDQHANCLTKGKGALVELPLLRTQGGNLKRKADQAAKQSKLGTLEGYGEICALSHALQAVGTNLMEFRPPKEILARPLKDGEARVYVEGQWRVVNRDGDVLPEYPPGFSFATLPTLITFSDQGPSNTAQKHPDEEEEEPFLDPLPGEDGQKREDYRKTLQEIKKKTGGWKLAPRMVTDRNLTVMDSMQWLCTELYATALGTAGIVWKKAGQPMPLPLAYCLTGNSILNVEADDRCQEVIQQLYPNECLFGNIFDLMLRLRLARSCAPLRRALAPPGEEPLAAGVLGRHFAKSSEMGGDRASLGVMEGAALIYLFNVKELAYCEAEASAPRCAALQQLLQRCYVWRAFLYWTGLGFSQSDSFDTKLVHSAKRSDARGVRSLEETLAHFDLIKPEEDPKDLKGVMELLLEEGYEELPLEAGFSGREGLDKGLDKEILELDLELLEEDQTMEVQEDVPEDEELIDCEEELHIN</sequence>
<accession>A0ABP0RTA4</accession>
<gene>
    <name evidence="2" type="ORF">SCF082_LOCUS48051</name>
</gene>
<reference evidence="2 3" key="1">
    <citation type="submission" date="2024-02" db="EMBL/GenBank/DDBJ databases">
        <authorList>
            <person name="Chen Y."/>
            <person name="Shah S."/>
            <person name="Dougan E. K."/>
            <person name="Thang M."/>
            <person name="Chan C."/>
        </authorList>
    </citation>
    <scope>NUCLEOTIDE SEQUENCE [LARGE SCALE GENOMIC DNA]</scope>
</reference>
<keyword evidence="3" id="KW-1185">Reference proteome</keyword>
<evidence type="ECO:0000256" key="1">
    <source>
        <dbReference type="SAM" id="MobiDB-lite"/>
    </source>
</evidence>
<organism evidence="2 3">
    <name type="scientific">Durusdinium trenchii</name>
    <dbReference type="NCBI Taxonomy" id="1381693"/>
    <lineage>
        <taxon>Eukaryota</taxon>
        <taxon>Sar</taxon>
        <taxon>Alveolata</taxon>
        <taxon>Dinophyceae</taxon>
        <taxon>Suessiales</taxon>
        <taxon>Symbiodiniaceae</taxon>
        <taxon>Durusdinium</taxon>
    </lineage>
</organism>